<reference evidence="1" key="1">
    <citation type="submission" date="2023-03" db="EMBL/GenBank/DDBJ databases">
        <title>Near-Complete genome sequence of Lipomyces tetrasporous NRRL Y-64009, an oleaginous yeast capable of growing on lignocellulosic hydrolysates.</title>
        <authorList>
            <consortium name="Lawrence Berkeley National Laboratory"/>
            <person name="Jagtap S.S."/>
            <person name="Liu J.-J."/>
            <person name="Walukiewicz H.E."/>
            <person name="Pangilinan J."/>
            <person name="Lipzen A."/>
            <person name="Ahrendt S."/>
            <person name="Koriabine M."/>
            <person name="Cobaugh K."/>
            <person name="Salamov A."/>
            <person name="Yoshinaga Y."/>
            <person name="Ng V."/>
            <person name="Daum C."/>
            <person name="Grigoriev I.V."/>
            <person name="Slininger P.J."/>
            <person name="Dien B.S."/>
            <person name="Jin Y.-S."/>
            <person name="Rao C.V."/>
        </authorList>
    </citation>
    <scope>NUCLEOTIDE SEQUENCE</scope>
    <source>
        <strain evidence="1">NRRL Y-64009</strain>
    </source>
</reference>
<evidence type="ECO:0000313" key="2">
    <source>
        <dbReference type="Proteomes" id="UP001217417"/>
    </source>
</evidence>
<comment type="caution">
    <text evidence="1">The sequence shown here is derived from an EMBL/GenBank/DDBJ whole genome shotgun (WGS) entry which is preliminary data.</text>
</comment>
<dbReference type="EMBL" id="JARPMG010000006">
    <property type="protein sequence ID" value="KAJ8100145.1"/>
    <property type="molecule type" value="Genomic_DNA"/>
</dbReference>
<name>A0AAD7QRM5_9ASCO</name>
<proteinExistence type="predicted"/>
<accession>A0AAD7QRM5</accession>
<dbReference type="AlphaFoldDB" id="A0AAD7QRM5"/>
<sequence>MKPPQHRFSDFLHFQLHLSMSSHANDSNQKTLIETLITIFHLSRYPITFEYTRRTTVDAVPIAIALLVRGYDPHSLSDDLWKYLTNTVAKNEPVAVVVTGLCVP</sequence>
<evidence type="ECO:0000313" key="1">
    <source>
        <dbReference type="EMBL" id="KAJ8100145.1"/>
    </source>
</evidence>
<dbReference type="RefSeq" id="XP_056043595.1">
    <property type="nucleotide sequence ID" value="XM_056187903.1"/>
</dbReference>
<dbReference type="Proteomes" id="UP001217417">
    <property type="component" value="Unassembled WGS sequence"/>
</dbReference>
<organism evidence="1 2">
    <name type="scientific">Lipomyces tetrasporus</name>
    <dbReference type="NCBI Taxonomy" id="54092"/>
    <lineage>
        <taxon>Eukaryota</taxon>
        <taxon>Fungi</taxon>
        <taxon>Dikarya</taxon>
        <taxon>Ascomycota</taxon>
        <taxon>Saccharomycotina</taxon>
        <taxon>Lipomycetes</taxon>
        <taxon>Lipomycetales</taxon>
        <taxon>Lipomycetaceae</taxon>
        <taxon>Lipomyces</taxon>
    </lineage>
</organism>
<protein>
    <submittedName>
        <fullName evidence="1">Uncharacterized protein</fullName>
    </submittedName>
</protein>
<keyword evidence="2" id="KW-1185">Reference proteome</keyword>
<dbReference type="GeneID" id="80883069"/>
<gene>
    <name evidence="1" type="ORF">POJ06DRAFT_255550</name>
</gene>